<dbReference type="PANTHER" id="PTHR12461:SF102">
    <property type="entry name" value="LYSINE-SPECIFIC DEMETHYLASE JMJ31"/>
    <property type="match status" value="1"/>
</dbReference>
<evidence type="ECO:0000313" key="4">
    <source>
        <dbReference type="Proteomes" id="UP000595140"/>
    </source>
</evidence>
<reference evidence="3 4" key="1">
    <citation type="submission" date="2018-04" db="EMBL/GenBank/DDBJ databases">
        <authorList>
            <person name="Vogel A."/>
        </authorList>
    </citation>
    <scope>NUCLEOTIDE SEQUENCE [LARGE SCALE GENOMIC DNA]</scope>
</reference>
<comment type="similarity">
    <text evidence="1">Belongs to the JARID1 histone demethylase family.</text>
</comment>
<accession>A0A484KBZ0</accession>
<evidence type="ECO:0000256" key="1">
    <source>
        <dbReference type="ARBA" id="ARBA00006801"/>
    </source>
</evidence>
<name>A0A484KBZ0_9ASTE</name>
<protein>
    <recommendedName>
        <fullName evidence="2">Cupin-like domain-containing protein</fullName>
    </recommendedName>
</protein>
<sequence>MAMEESLRIQTLDRVPSAEEFEFQIEPKNVPAVFRGCIKYWKALSNWNPSNGGLSYLQERVGSSVVEVMLSRSPPVFYGDIRSHERVPLPFSTFIGFCMDHLRNKEDDPCHSDKNRLEIPGSEQTDCDVREAQQFYLAQVPILNAENEEAIQLKCLLEDIDIPEFLQTKSISSINLWMNSAKTRSSTHYDPHNNLLCVVSGCKQVIELTDKEMNQRLLRPSLSVVNPAATSCDQPSNAPRDDTDPTLALNCGHGSLNGNGLKQKIVLQDLEPLELQSLHELVSLVHDHVNQRRPMVCSSTKTHKAETNSQRAIGKEECSNFLEDKVANLICSLKPLTLRSVFLAMAHNFPRTLEALVLHALSPLGAEILTRKLEEMDHLVAEDDRNNFYQIFYGVFDDQFAAMDALLNKKESFACQAFKSVLDQYLGVNSDGPKPQV</sequence>
<dbReference type="SUPFAM" id="SSF51197">
    <property type="entry name" value="Clavaminate synthase-like"/>
    <property type="match status" value="1"/>
</dbReference>
<dbReference type="Proteomes" id="UP000595140">
    <property type="component" value="Unassembled WGS sequence"/>
</dbReference>
<feature type="domain" description="Cupin-like" evidence="2">
    <location>
        <begin position="19"/>
        <end position="220"/>
    </location>
</feature>
<organism evidence="3 4">
    <name type="scientific">Cuscuta campestris</name>
    <dbReference type="NCBI Taxonomy" id="132261"/>
    <lineage>
        <taxon>Eukaryota</taxon>
        <taxon>Viridiplantae</taxon>
        <taxon>Streptophyta</taxon>
        <taxon>Embryophyta</taxon>
        <taxon>Tracheophyta</taxon>
        <taxon>Spermatophyta</taxon>
        <taxon>Magnoliopsida</taxon>
        <taxon>eudicotyledons</taxon>
        <taxon>Gunneridae</taxon>
        <taxon>Pentapetalae</taxon>
        <taxon>asterids</taxon>
        <taxon>lamiids</taxon>
        <taxon>Solanales</taxon>
        <taxon>Convolvulaceae</taxon>
        <taxon>Cuscuteae</taxon>
        <taxon>Cuscuta</taxon>
        <taxon>Cuscuta subgen. Grammica</taxon>
        <taxon>Cuscuta sect. Cleistogrammica</taxon>
    </lineage>
</organism>
<gene>
    <name evidence="3" type="ORF">CCAM_LOCUS1458</name>
</gene>
<proteinExistence type="inferred from homology"/>
<dbReference type="InterPro" id="IPR041667">
    <property type="entry name" value="Cupin_8"/>
</dbReference>
<dbReference type="Gene3D" id="2.60.120.650">
    <property type="entry name" value="Cupin"/>
    <property type="match status" value="1"/>
</dbReference>
<dbReference type="EMBL" id="OOIL02000038">
    <property type="protein sequence ID" value="VFQ59682.1"/>
    <property type="molecule type" value="Genomic_DNA"/>
</dbReference>
<dbReference type="PANTHER" id="PTHR12461">
    <property type="entry name" value="HYPOXIA-INDUCIBLE FACTOR 1 ALPHA INHIBITOR-RELATED"/>
    <property type="match status" value="1"/>
</dbReference>
<dbReference type="OrthoDB" id="415358at2759"/>
<evidence type="ECO:0000259" key="2">
    <source>
        <dbReference type="Pfam" id="PF13621"/>
    </source>
</evidence>
<dbReference type="Pfam" id="PF13621">
    <property type="entry name" value="Cupin_8"/>
    <property type="match status" value="1"/>
</dbReference>
<dbReference type="AlphaFoldDB" id="A0A484KBZ0"/>
<evidence type="ECO:0000313" key="3">
    <source>
        <dbReference type="EMBL" id="VFQ59682.1"/>
    </source>
</evidence>
<keyword evidence="4" id="KW-1185">Reference proteome</keyword>